<feature type="compositionally biased region" description="Polar residues" evidence="1">
    <location>
        <begin position="263"/>
        <end position="280"/>
    </location>
</feature>
<dbReference type="AlphaFoldDB" id="A0A3S5CVS5"/>
<organism evidence="2 3">
    <name type="scientific">Thermothielavioides terrestris</name>
    <dbReference type="NCBI Taxonomy" id="2587410"/>
    <lineage>
        <taxon>Eukaryota</taxon>
        <taxon>Fungi</taxon>
        <taxon>Dikarya</taxon>
        <taxon>Ascomycota</taxon>
        <taxon>Pezizomycotina</taxon>
        <taxon>Sordariomycetes</taxon>
        <taxon>Sordariomycetidae</taxon>
        <taxon>Sordariales</taxon>
        <taxon>Chaetomiaceae</taxon>
        <taxon>Thermothielavioides</taxon>
    </lineage>
</organism>
<dbReference type="EMBL" id="OUUZ01000001">
    <property type="protein sequence ID" value="SPQ18553.1"/>
    <property type="molecule type" value="Genomic_DNA"/>
</dbReference>
<evidence type="ECO:0000256" key="1">
    <source>
        <dbReference type="SAM" id="MobiDB-lite"/>
    </source>
</evidence>
<evidence type="ECO:0000313" key="3">
    <source>
        <dbReference type="Proteomes" id="UP000289323"/>
    </source>
</evidence>
<evidence type="ECO:0000313" key="2">
    <source>
        <dbReference type="EMBL" id="SPQ18553.1"/>
    </source>
</evidence>
<feature type="compositionally biased region" description="Polar residues" evidence="1">
    <location>
        <begin position="134"/>
        <end position="147"/>
    </location>
</feature>
<feature type="region of interest" description="Disordered" evidence="1">
    <location>
        <begin position="160"/>
        <end position="281"/>
    </location>
</feature>
<reference evidence="2 3" key="1">
    <citation type="submission" date="2018-04" db="EMBL/GenBank/DDBJ databases">
        <authorList>
            <person name="Huttner S."/>
            <person name="Dainat J."/>
        </authorList>
    </citation>
    <scope>NUCLEOTIDE SEQUENCE [LARGE SCALE GENOMIC DNA]</scope>
</reference>
<dbReference type="Proteomes" id="UP000289323">
    <property type="component" value="Unassembled WGS sequence"/>
</dbReference>
<gene>
    <name evidence="2" type="ORF">TT172_LOCUS972</name>
</gene>
<proteinExistence type="predicted"/>
<accession>A0A3S5CVS5</accession>
<feature type="region of interest" description="Disordered" evidence="1">
    <location>
        <begin position="21"/>
        <end position="40"/>
    </location>
</feature>
<feature type="region of interest" description="Disordered" evidence="1">
    <location>
        <begin position="407"/>
        <end position="464"/>
    </location>
</feature>
<feature type="compositionally biased region" description="Polar residues" evidence="1">
    <location>
        <begin position="208"/>
        <end position="230"/>
    </location>
</feature>
<sequence>MATGFEKLDKQLDRLEKLFSKRKKSAEPQGSAVIANRPATPVPFLTELRATSQMFPQPSYIRPTSSRMVAREEVLLTPSSARRARSLPETPSTPRLPTLAPPSGPEKTSGTETSDDYPRASSRLSPLGPDIPKRTSSLFSGGSANDTMSELLGFTFPAVPKAATASSSPKRRSGSSSKSMARSTSRSVSPKGQVNRRQYPGTEDGLSLPQQQDSPIQQNTVRRYKSSSSLLFPGESRHGHLGQPLSPRLAPLPEPGLDELDNGHSSVSETPRSSSASQTAIKDYRSLRKCRRTSKLPIAKQPSQTPILKEPTVTDFLALSDDDIADGHTAIRAHNTITNPPEFALPPDPSPTATSRLPKATYPLLTLSPPLASRPATAAALEAARIASKFHFDLVYVVNLWPSHVSRPSRSSPLSELCGTPVATSAPRSATPSPPATPLSSTSGDDSAFEGRASRPRSNQRSGMTGRLLAAYGLPSIMYPFRISAPVHQKVLRTEGWLEYRNETGAQDEFACGYSCSFYTGYSPARRSDADTVTTPDGKRRKLKAKPANRGIVFAAFRLPRGDGSPVASDPDELEMLAKDAEALVDMLIDTHMTHRQRTSPGTPRRCAGTENGRALKQGPPLVAP</sequence>
<feature type="region of interest" description="Disordered" evidence="1">
    <location>
        <begin position="592"/>
        <end position="625"/>
    </location>
</feature>
<feature type="compositionally biased region" description="Low complexity" evidence="1">
    <location>
        <begin position="407"/>
        <end position="431"/>
    </location>
</feature>
<name>A0A3S5CVS5_9PEZI</name>
<feature type="region of interest" description="Disordered" evidence="1">
    <location>
        <begin position="75"/>
        <end position="147"/>
    </location>
</feature>
<feature type="region of interest" description="Disordered" evidence="1">
    <location>
        <begin position="337"/>
        <end position="357"/>
    </location>
</feature>
<feature type="compositionally biased region" description="Low complexity" evidence="1">
    <location>
        <begin position="174"/>
        <end position="189"/>
    </location>
</feature>
<protein>
    <submittedName>
        <fullName evidence="2">2192380f-144e-43ee-83cb-73d887436ce4</fullName>
    </submittedName>
</protein>